<dbReference type="CDD" id="cd00293">
    <property type="entry name" value="USP-like"/>
    <property type="match status" value="1"/>
</dbReference>
<proteinExistence type="predicted"/>
<gene>
    <name evidence="2" type="ORF">GOHSU_25_00270</name>
</gene>
<evidence type="ECO:0000313" key="3">
    <source>
        <dbReference type="Proteomes" id="UP000053405"/>
    </source>
</evidence>
<dbReference type="STRING" id="1121927.GOHSU_25_00270"/>
<dbReference type="Gene3D" id="3.40.50.620">
    <property type="entry name" value="HUPs"/>
    <property type="match status" value="1"/>
</dbReference>
<dbReference type="OrthoDB" id="5419113at2"/>
<dbReference type="SUPFAM" id="SSF52402">
    <property type="entry name" value="Adenine nucleotide alpha hydrolases-like"/>
    <property type="match status" value="1"/>
</dbReference>
<reference evidence="2 3" key="1">
    <citation type="submission" date="2012-12" db="EMBL/GenBank/DDBJ databases">
        <title>Whole genome shotgun sequence of Gordonia hirsuta NBRC 16056.</title>
        <authorList>
            <person name="Isaki-Nakamura S."/>
            <person name="Hosoyama A."/>
            <person name="Tsuchikane K."/>
            <person name="Katsumata H."/>
            <person name="Baba S."/>
            <person name="Yamazaki S."/>
            <person name="Fujita N."/>
        </authorList>
    </citation>
    <scope>NUCLEOTIDE SEQUENCE [LARGE SCALE GENOMIC DNA]</scope>
    <source>
        <strain evidence="2 3">NBRC 16056</strain>
    </source>
</reference>
<organism evidence="2 3">
    <name type="scientific">Gordonia hirsuta DSM 44140 = NBRC 16056</name>
    <dbReference type="NCBI Taxonomy" id="1121927"/>
    <lineage>
        <taxon>Bacteria</taxon>
        <taxon>Bacillati</taxon>
        <taxon>Actinomycetota</taxon>
        <taxon>Actinomycetes</taxon>
        <taxon>Mycobacteriales</taxon>
        <taxon>Gordoniaceae</taxon>
        <taxon>Gordonia</taxon>
    </lineage>
</organism>
<evidence type="ECO:0000313" key="2">
    <source>
        <dbReference type="EMBL" id="GAC57792.1"/>
    </source>
</evidence>
<keyword evidence="3" id="KW-1185">Reference proteome</keyword>
<dbReference type="InterPro" id="IPR006016">
    <property type="entry name" value="UspA"/>
</dbReference>
<dbReference type="Pfam" id="PF00582">
    <property type="entry name" value="Usp"/>
    <property type="match status" value="1"/>
</dbReference>
<accession>L7LCI8</accession>
<dbReference type="eggNOG" id="COG0589">
    <property type="taxonomic scope" value="Bacteria"/>
</dbReference>
<sequence length="118" mass="12240">MTIIVAVADSPEGAEALKAAVAEARTFGADLVAVNLGLRTLDVSGQPDDVAITVVEREGREDRDPADAVLDAIAEHDGQRLVVGIKRRSPAGKALLGSISQKLLLDAPIPVLGVKVPK</sequence>
<dbReference type="Proteomes" id="UP000053405">
    <property type="component" value="Unassembled WGS sequence"/>
</dbReference>
<feature type="domain" description="UspA" evidence="1">
    <location>
        <begin position="53"/>
        <end position="115"/>
    </location>
</feature>
<comment type="caution">
    <text evidence="2">The sequence shown here is derived from an EMBL/GenBank/DDBJ whole genome shotgun (WGS) entry which is preliminary data.</text>
</comment>
<dbReference type="InterPro" id="IPR014729">
    <property type="entry name" value="Rossmann-like_a/b/a_fold"/>
</dbReference>
<name>L7LCI8_9ACTN</name>
<protein>
    <recommendedName>
        <fullName evidence="1">UspA domain-containing protein</fullName>
    </recommendedName>
</protein>
<dbReference type="EMBL" id="BANT01000025">
    <property type="protein sequence ID" value="GAC57792.1"/>
    <property type="molecule type" value="Genomic_DNA"/>
</dbReference>
<dbReference type="RefSeq" id="WP_005940650.1">
    <property type="nucleotide sequence ID" value="NZ_ATVK01000013.1"/>
</dbReference>
<dbReference type="AlphaFoldDB" id="L7LCI8"/>
<evidence type="ECO:0000259" key="1">
    <source>
        <dbReference type="Pfam" id="PF00582"/>
    </source>
</evidence>